<feature type="domain" description="Nuclear receptor" evidence="14">
    <location>
        <begin position="661"/>
        <end position="737"/>
    </location>
</feature>
<evidence type="ECO:0000256" key="5">
    <source>
        <dbReference type="ARBA" id="ARBA00022771"/>
    </source>
</evidence>
<name>A0A026WPT3_OOCBI</name>
<dbReference type="GO" id="GO:0005524">
    <property type="term" value="F:ATP binding"/>
    <property type="evidence" value="ECO:0007669"/>
    <property type="project" value="InterPro"/>
</dbReference>
<dbReference type="Gene3D" id="1.10.565.10">
    <property type="entry name" value="Retinoid X Receptor"/>
    <property type="match status" value="1"/>
</dbReference>
<evidence type="ECO:0000256" key="9">
    <source>
        <dbReference type="ARBA" id="ARBA00023125"/>
    </source>
</evidence>
<reference evidence="16 17" key="1">
    <citation type="journal article" date="2014" name="Curr. Biol.">
        <title>The genome of the clonal raider ant Cerapachys biroi.</title>
        <authorList>
            <person name="Oxley P.R."/>
            <person name="Ji L."/>
            <person name="Fetter-Pruneda I."/>
            <person name="McKenzie S.K."/>
            <person name="Li C."/>
            <person name="Hu H."/>
            <person name="Zhang G."/>
            <person name="Kronauer D.J."/>
        </authorList>
    </citation>
    <scope>NUCLEOTIDE SEQUENCE [LARGE SCALE GENOMIC DNA]</scope>
</reference>
<evidence type="ECO:0000256" key="3">
    <source>
        <dbReference type="ARBA" id="ARBA00022723"/>
    </source>
</evidence>
<dbReference type="InterPro" id="IPR000850">
    <property type="entry name" value="Adenylat/UMP-CMP_kin"/>
</dbReference>
<evidence type="ECO:0000259" key="15">
    <source>
        <dbReference type="PROSITE" id="PS51843"/>
    </source>
</evidence>
<dbReference type="GO" id="GO:0008270">
    <property type="term" value="F:zinc ion binding"/>
    <property type="evidence" value="ECO:0007669"/>
    <property type="project" value="UniProtKB-KW"/>
</dbReference>
<dbReference type="GO" id="GO:0019205">
    <property type="term" value="F:nucleobase-containing compound kinase activity"/>
    <property type="evidence" value="ECO:0007669"/>
    <property type="project" value="InterPro"/>
</dbReference>
<keyword evidence="9" id="KW-0238">DNA-binding</keyword>
<dbReference type="SUPFAM" id="SSF48508">
    <property type="entry name" value="Nuclear receptor ligand-binding domain"/>
    <property type="match status" value="1"/>
</dbReference>
<comment type="subcellular location">
    <subcellularLocation>
        <location evidence="1">Nucleus</location>
    </subcellularLocation>
</comment>
<dbReference type="CDD" id="cd01428">
    <property type="entry name" value="ADK"/>
    <property type="match status" value="1"/>
</dbReference>
<accession>A0A026WPT3</accession>
<dbReference type="InterPro" id="IPR001628">
    <property type="entry name" value="Znf_hrmn_rcpt"/>
</dbReference>
<dbReference type="Gene3D" id="3.40.50.300">
    <property type="entry name" value="P-loop containing nucleotide triphosphate hydrolases"/>
    <property type="match status" value="1"/>
</dbReference>
<proteinExistence type="predicted"/>
<feature type="compositionally biased region" description="Low complexity" evidence="13">
    <location>
        <begin position="307"/>
        <end position="318"/>
    </location>
</feature>
<dbReference type="PROSITE" id="PS51843">
    <property type="entry name" value="NR_LBD"/>
    <property type="match status" value="1"/>
</dbReference>
<evidence type="ECO:0000256" key="10">
    <source>
        <dbReference type="ARBA" id="ARBA00023163"/>
    </source>
</evidence>
<dbReference type="Pfam" id="PF00406">
    <property type="entry name" value="ADK"/>
    <property type="match status" value="1"/>
</dbReference>
<dbReference type="STRING" id="2015173.A0A026WPT3"/>
<evidence type="ECO:0000256" key="6">
    <source>
        <dbReference type="ARBA" id="ARBA00022777"/>
    </source>
</evidence>
<feature type="compositionally biased region" description="Acidic residues" evidence="13">
    <location>
        <begin position="868"/>
        <end position="881"/>
    </location>
</feature>
<dbReference type="PRINTS" id="PR00398">
    <property type="entry name" value="STRDHORMONER"/>
</dbReference>
<feature type="compositionally biased region" description="Polar residues" evidence="13">
    <location>
        <begin position="793"/>
        <end position="805"/>
    </location>
</feature>
<feature type="region of interest" description="Disordered" evidence="13">
    <location>
        <begin position="284"/>
        <end position="318"/>
    </location>
</feature>
<evidence type="ECO:0000256" key="7">
    <source>
        <dbReference type="ARBA" id="ARBA00022833"/>
    </source>
</evidence>
<evidence type="ECO:0000256" key="4">
    <source>
        <dbReference type="ARBA" id="ARBA00022741"/>
    </source>
</evidence>
<evidence type="ECO:0000256" key="12">
    <source>
        <dbReference type="ARBA" id="ARBA00023242"/>
    </source>
</evidence>
<dbReference type="GO" id="GO:0006139">
    <property type="term" value="P:nucleobase-containing compound metabolic process"/>
    <property type="evidence" value="ECO:0007669"/>
    <property type="project" value="InterPro"/>
</dbReference>
<feature type="region of interest" description="Disordered" evidence="13">
    <location>
        <begin position="421"/>
        <end position="451"/>
    </location>
</feature>
<dbReference type="SMART" id="SM00430">
    <property type="entry name" value="HOLI"/>
    <property type="match status" value="1"/>
</dbReference>
<keyword evidence="8" id="KW-0805">Transcription regulation</keyword>
<dbReference type="InterPro" id="IPR035500">
    <property type="entry name" value="NHR-like_dom_sf"/>
</dbReference>
<dbReference type="SMART" id="SM00399">
    <property type="entry name" value="ZnF_C4"/>
    <property type="match status" value="1"/>
</dbReference>
<dbReference type="Proteomes" id="UP000053097">
    <property type="component" value="Unassembled WGS sequence"/>
</dbReference>
<organism evidence="16 17">
    <name type="scientific">Ooceraea biroi</name>
    <name type="common">Clonal raider ant</name>
    <name type="synonym">Cerapachys biroi</name>
    <dbReference type="NCBI Taxonomy" id="2015173"/>
    <lineage>
        <taxon>Eukaryota</taxon>
        <taxon>Metazoa</taxon>
        <taxon>Ecdysozoa</taxon>
        <taxon>Arthropoda</taxon>
        <taxon>Hexapoda</taxon>
        <taxon>Insecta</taxon>
        <taxon>Pterygota</taxon>
        <taxon>Neoptera</taxon>
        <taxon>Endopterygota</taxon>
        <taxon>Hymenoptera</taxon>
        <taxon>Apocrita</taxon>
        <taxon>Aculeata</taxon>
        <taxon>Formicoidea</taxon>
        <taxon>Formicidae</taxon>
        <taxon>Dorylinae</taxon>
        <taxon>Ooceraea</taxon>
    </lineage>
</organism>
<gene>
    <name evidence="16" type="ORF">X777_00756</name>
</gene>
<feature type="region of interest" description="Disordered" evidence="13">
    <location>
        <begin position="776"/>
        <end position="808"/>
    </location>
</feature>
<dbReference type="Pfam" id="PF00105">
    <property type="entry name" value="zf-C4"/>
    <property type="match status" value="1"/>
</dbReference>
<evidence type="ECO:0000256" key="13">
    <source>
        <dbReference type="SAM" id="MobiDB-lite"/>
    </source>
</evidence>
<keyword evidence="7" id="KW-0862">Zinc</keyword>
<keyword evidence="5" id="KW-0863">Zinc-finger</keyword>
<dbReference type="PRINTS" id="PR00047">
    <property type="entry name" value="STROIDFINGER"/>
</dbReference>
<keyword evidence="12" id="KW-0539">Nucleus</keyword>
<sequence length="1250" mass="136445">MGINCVRGVDPLGATIPRSNKLDPSPIIESRLPIIFLIGGPGAGKKTQCTQITKHYGFCGIVTRDLLRDEVATGSQRGVILAYLMSEGKLVPSNVLVELIKVKMLNNLSGTRGFLICGFPKEKLQCKHFDKYIQPLDLVLYLWVRNSVLMDRILARTVTATERLERNFDEIKRRIKEFVKMNKPILSPFHPDSSLWRGWMGKGVAGCVYEATGPKLKGIPPCQWNGGCGEGVQQSLTSERPYQRVILLVDAGVATSRRHWFVHDPRGVAMPVWWGRRIPGNDYQKATGSRTTAGIQHGGDPATLKLSRPPQSSPPQRCSTLRDAVATDCSRPLSRDLARFVQENTSEIKSFIAPLQREPHRGVANDQQLYNAQVGVVSRASVSFRAGGPIGVGRCSPAAYDGTASATTTVAAVAAVAATAAATRTTTTTTTPTSPASNGDSPSRSWIGTPQTSYANLTSTNDRSANVSISKRNVGLVSVKRLTPLLTVKKVTYVPQCKYAGIWNYLSVFHVTLITNVRGGTMNGAATVSATEDHQHQHQQGQNETTSEHPRSPASPLSVRHDSGESSVISPGLPERYSPLGATGSTSSHDPYASRSVQECPVPLCRGMPTDFPLARSPYLTALGNGHPHLLGQVQHQQQQQQQQQQPQQPQHGSKPPRSLGLICVVCGDTSSGKHYGILACNGCSGFFKRSVRRKLIYRCQAGTGRCVVDKAHRNQCQACRLKKCMQMGMNKDGICRNFSAKNPLNWVGRDSIARISPCDIKFGNRKVINGTGIEGRRKNARREKQELDGETAVQNERQPRNTATIRPEALVEMDQERALREAAVAVGVFGPPVSLAMARYTTPLPLPTVAPTTNSANNATSPRQDNEDGNASEDSIDVTNEEPLTPQRGGCAQLPPVLPSLYSPASAETVYETSARLLFMAVKWAKNLPSFAGLPFRDQVILLEEVWSELFLLNAVQWCLPLESSPLFSAAELTALTLSPHPHPHSGLHLQTTTGKPSQVAADVRHLHDTLQRYKAVMVDPAEFACMKAIVLFRPETRGLKDSSQIENLQDQAQLMLGHHARAQQPNSPARFGRLLLLLPLLRTVPAARVELIYFHRTIGNTPMEKVLCDIPAGIAQPVTNFDIHPPTRKGKHRYGGRRSCAGAEFSTCLPRRSLHRHQQAGKPGSTRARPGRSGRVRLTLVARGCQLPTHATTKLPLKGDPAMAAGLVVFRFRGELSSISFYLRDTIPVLRTPPISQTGKGMVPGRMV</sequence>
<dbReference type="PROSITE" id="PS00031">
    <property type="entry name" value="NUCLEAR_REC_DBD_1"/>
    <property type="match status" value="1"/>
</dbReference>
<feature type="region of interest" description="Disordered" evidence="13">
    <location>
        <begin position="848"/>
        <end position="892"/>
    </location>
</feature>
<evidence type="ECO:0000256" key="1">
    <source>
        <dbReference type="ARBA" id="ARBA00004123"/>
    </source>
</evidence>
<feature type="domain" description="NR LBD" evidence="15">
    <location>
        <begin position="862"/>
        <end position="1116"/>
    </location>
</feature>
<evidence type="ECO:0000256" key="8">
    <source>
        <dbReference type="ARBA" id="ARBA00023015"/>
    </source>
</evidence>
<dbReference type="EMBL" id="KK107139">
    <property type="protein sequence ID" value="EZA57656.1"/>
    <property type="molecule type" value="Genomic_DNA"/>
</dbReference>
<evidence type="ECO:0000313" key="17">
    <source>
        <dbReference type="Proteomes" id="UP000053097"/>
    </source>
</evidence>
<evidence type="ECO:0000256" key="11">
    <source>
        <dbReference type="ARBA" id="ARBA00023170"/>
    </source>
</evidence>
<dbReference type="Pfam" id="PF00104">
    <property type="entry name" value="Hormone_recep"/>
    <property type="match status" value="1"/>
</dbReference>
<feature type="compositionally biased region" description="Low complexity" evidence="13">
    <location>
        <begin position="635"/>
        <end position="652"/>
    </location>
</feature>
<keyword evidence="11 16" id="KW-0675">Receptor</keyword>
<dbReference type="SUPFAM" id="SSF52540">
    <property type="entry name" value="P-loop containing nucleoside triphosphate hydrolases"/>
    <property type="match status" value="1"/>
</dbReference>
<dbReference type="GO" id="GO:0005634">
    <property type="term" value="C:nucleus"/>
    <property type="evidence" value="ECO:0007669"/>
    <property type="project" value="UniProtKB-SubCell"/>
</dbReference>
<dbReference type="CDD" id="cd06950">
    <property type="entry name" value="NR_LBD_Tlx_PNR_like"/>
    <property type="match status" value="1"/>
</dbReference>
<dbReference type="Gene3D" id="3.30.50.10">
    <property type="entry name" value="Erythroid Transcription Factor GATA-1, subunit A"/>
    <property type="match status" value="1"/>
</dbReference>
<dbReference type="InterPro" id="IPR001723">
    <property type="entry name" value="Nuclear_hrmn_rcpt"/>
</dbReference>
<feature type="region of interest" description="Disordered" evidence="13">
    <location>
        <begin position="633"/>
        <end position="657"/>
    </location>
</feature>
<dbReference type="PROSITE" id="PS51030">
    <property type="entry name" value="NUCLEAR_REC_DBD_2"/>
    <property type="match status" value="1"/>
</dbReference>
<dbReference type="OMA" id="IARISPC"/>
<dbReference type="AlphaFoldDB" id="A0A026WPT3"/>
<dbReference type="PANTHER" id="PTHR24083">
    <property type="entry name" value="NUCLEAR HORMONE RECEPTOR"/>
    <property type="match status" value="1"/>
</dbReference>
<evidence type="ECO:0000259" key="14">
    <source>
        <dbReference type="PROSITE" id="PS51030"/>
    </source>
</evidence>
<dbReference type="FunFam" id="1.10.565.10:FF:000022">
    <property type="entry name" value="Nuclear receptor subfamily 2 group E member 3"/>
    <property type="match status" value="1"/>
</dbReference>
<feature type="compositionally biased region" description="Polar residues" evidence="13">
    <location>
        <begin position="438"/>
        <end position="451"/>
    </location>
</feature>
<keyword evidence="4" id="KW-0547">Nucleotide-binding</keyword>
<feature type="compositionally biased region" description="Basic and acidic residues" evidence="13">
    <location>
        <begin position="776"/>
        <end position="788"/>
    </location>
</feature>
<evidence type="ECO:0000313" key="16">
    <source>
        <dbReference type="EMBL" id="EZA57656.1"/>
    </source>
</evidence>
<keyword evidence="3" id="KW-0479">Metal-binding</keyword>
<keyword evidence="10" id="KW-0804">Transcription</keyword>
<feature type="compositionally biased region" description="Polar residues" evidence="13">
    <location>
        <begin position="284"/>
        <end position="294"/>
    </location>
</feature>
<keyword evidence="6" id="KW-0418">Kinase</keyword>
<protein>
    <submittedName>
        <fullName evidence="16">Photoreceptor-specific nuclear receptor</fullName>
    </submittedName>
</protein>
<dbReference type="GO" id="GO:0043565">
    <property type="term" value="F:sequence-specific DNA binding"/>
    <property type="evidence" value="ECO:0007669"/>
    <property type="project" value="InterPro"/>
</dbReference>
<feature type="compositionally biased region" description="Low complexity" evidence="13">
    <location>
        <begin position="421"/>
        <end position="437"/>
    </location>
</feature>
<keyword evidence="2" id="KW-0808">Transferase</keyword>
<dbReference type="GO" id="GO:0003700">
    <property type="term" value="F:DNA-binding transcription factor activity"/>
    <property type="evidence" value="ECO:0007669"/>
    <property type="project" value="InterPro"/>
</dbReference>
<dbReference type="SUPFAM" id="SSF57716">
    <property type="entry name" value="Glucocorticoid receptor-like (DNA-binding domain)"/>
    <property type="match status" value="1"/>
</dbReference>
<dbReference type="InterPro" id="IPR050274">
    <property type="entry name" value="Nuclear_hormone_rcpt_NR2"/>
</dbReference>
<evidence type="ECO:0000256" key="2">
    <source>
        <dbReference type="ARBA" id="ARBA00022679"/>
    </source>
</evidence>
<dbReference type="InterPro" id="IPR027417">
    <property type="entry name" value="P-loop_NTPase"/>
</dbReference>
<feature type="region of interest" description="Disordered" evidence="13">
    <location>
        <begin position="528"/>
        <end position="594"/>
    </location>
</feature>
<feature type="region of interest" description="Disordered" evidence="13">
    <location>
        <begin position="1155"/>
        <end position="1175"/>
    </location>
</feature>
<dbReference type="InterPro" id="IPR013088">
    <property type="entry name" value="Znf_NHR/GATA"/>
</dbReference>
<dbReference type="InterPro" id="IPR000536">
    <property type="entry name" value="Nucl_hrmn_rcpt_lig-bd"/>
</dbReference>
<feature type="compositionally biased region" description="Polar residues" evidence="13">
    <location>
        <begin position="855"/>
        <end position="864"/>
    </location>
</feature>
<keyword evidence="17" id="KW-1185">Reference proteome</keyword>
<dbReference type="OrthoDB" id="442176at2759"/>